<dbReference type="PANTHER" id="PTHR43581:SF4">
    <property type="entry name" value="ATP_GTP PHOSPHATASE"/>
    <property type="match status" value="1"/>
</dbReference>
<dbReference type="AlphaFoldDB" id="A0A3N8PU06"/>
<dbReference type="SUPFAM" id="SSF52540">
    <property type="entry name" value="P-loop containing nucleoside triphosphate hydrolases"/>
    <property type="match status" value="1"/>
</dbReference>
<dbReference type="InterPro" id="IPR003959">
    <property type="entry name" value="ATPase_AAA_core"/>
</dbReference>
<gene>
    <name evidence="2" type="ORF">DF037_37880</name>
</gene>
<protein>
    <recommendedName>
        <fullName evidence="1">ATPase AAA-type core domain-containing protein</fullName>
    </recommendedName>
</protein>
<evidence type="ECO:0000259" key="1">
    <source>
        <dbReference type="Pfam" id="PF13304"/>
    </source>
</evidence>
<sequence>MPTDTVLSQAESLSLAWVGAYKLTTQKPLRVTSVAFSQYKALSNFSVALDEVNVLTGPNNSGKSTIVGAFRALAVALRVARARNPEIVRIGDERHHGYYINEKLLPISLENVRTNYGETEARVTFRFSNQAKLNLVFPDGQGCILIPEVPNVSITSTTQFKRHFAFELAAVPVLGPVEHRERLLERGTVQNGLSTHRASRHFRNYWYHFQDGFEQFALQIADTWPGMSISKPELDTSSGELTMFVTEDRIDRELYWVGYGFQVWCQLLTHLSRVSSASLVIIDEPEVYLHPDVQRQLLTLLRNLGPDILVATHSTEIIADADPSEIVLVDKRKRGAERLKDVAGVQHAMDVLGSRQNITLAALARNRRILFTEGDYDYRLLRRFARRLDYVDLANGLGIAQMPSGGFGSWERVSVLAEGVAEALGARLMIGAVYDRDYFCEEQIISVSKTLRKSLTLAHVHERKEIENYLLVPAALDRCIEKAIAERKARGIEVLPFTVKSAEILSEITDSMRDDVQGSIIGRRQTYLRSTGRDAGTTAVETLRQMAPLWADLSQRLNLVPGKEVLQRFRDRVSELYSVSATEAKIIDAMRLDEIADDMKGLLRQLEQFRTQTV</sequence>
<reference evidence="2 3" key="1">
    <citation type="submission" date="2018-08" db="EMBL/GenBank/DDBJ databases">
        <title>Comparative analysis of Burkholderia isolates from Puerto Rico.</title>
        <authorList>
            <person name="Hall C."/>
            <person name="Sahl J."/>
            <person name="Wagner D."/>
        </authorList>
    </citation>
    <scope>NUCLEOTIDE SEQUENCE [LARGE SCALE GENOMIC DNA]</scope>
    <source>
        <strain evidence="2 3">Bp9001</strain>
    </source>
</reference>
<evidence type="ECO:0000313" key="3">
    <source>
        <dbReference type="Proteomes" id="UP000269271"/>
    </source>
</evidence>
<feature type="domain" description="ATPase AAA-type core" evidence="1">
    <location>
        <begin position="52"/>
        <end position="318"/>
    </location>
</feature>
<dbReference type="CDD" id="cd00267">
    <property type="entry name" value="ABC_ATPase"/>
    <property type="match status" value="1"/>
</dbReference>
<dbReference type="Gene3D" id="3.40.50.300">
    <property type="entry name" value="P-loop containing nucleotide triphosphate hydrolases"/>
    <property type="match status" value="2"/>
</dbReference>
<dbReference type="EMBL" id="QTQX01000041">
    <property type="protein sequence ID" value="RQT15084.1"/>
    <property type="molecule type" value="Genomic_DNA"/>
</dbReference>
<comment type="caution">
    <text evidence="2">The sequence shown here is derived from an EMBL/GenBank/DDBJ whole genome shotgun (WGS) entry which is preliminary data.</text>
</comment>
<dbReference type="Pfam" id="PF13304">
    <property type="entry name" value="AAA_21"/>
    <property type="match status" value="1"/>
</dbReference>
<dbReference type="GO" id="GO:0016887">
    <property type="term" value="F:ATP hydrolysis activity"/>
    <property type="evidence" value="ECO:0007669"/>
    <property type="project" value="InterPro"/>
</dbReference>
<evidence type="ECO:0000313" key="2">
    <source>
        <dbReference type="EMBL" id="RQT15084.1"/>
    </source>
</evidence>
<proteinExistence type="predicted"/>
<name>A0A3N8PU06_9BURK</name>
<accession>A0A3N8PU06</accession>
<dbReference type="Proteomes" id="UP000269271">
    <property type="component" value="Unassembled WGS sequence"/>
</dbReference>
<dbReference type="InterPro" id="IPR051396">
    <property type="entry name" value="Bact_Antivir_Def_Nuclease"/>
</dbReference>
<dbReference type="InterPro" id="IPR027417">
    <property type="entry name" value="P-loop_NTPase"/>
</dbReference>
<dbReference type="PANTHER" id="PTHR43581">
    <property type="entry name" value="ATP/GTP PHOSPHATASE"/>
    <property type="match status" value="1"/>
</dbReference>
<dbReference type="RefSeq" id="WP_124619943.1">
    <property type="nucleotide sequence ID" value="NZ_QTQX01000041.1"/>
</dbReference>
<dbReference type="GO" id="GO:0005524">
    <property type="term" value="F:ATP binding"/>
    <property type="evidence" value="ECO:0007669"/>
    <property type="project" value="InterPro"/>
</dbReference>
<organism evidence="2 3">
    <name type="scientific">Burkholderia contaminans</name>
    <dbReference type="NCBI Taxonomy" id="488447"/>
    <lineage>
        <taxon>Bacteria</taxon>
        <taxon>Pseudomonadati</taxon>
        <taxon>Pseudomonadota</taxon>
        <taxon>Betaproteobacteria</taxon>
        <taxon>Burkholderiales</taxon>
        <taxon>Burkholderiaceae</taxon>
        <taxon>Burkholderia</taxon>
        <taxon>Burkholderia cepacia complex</taxon>
    </lineage>
</organism>